<organism evidence="1 2">
    <name type="scientific">Psychromonas ingrahamii (strain DSM 17664 / CCUG 51855 / 37)</name>
    <dbReference type="NCBI Taxonomy" id="357804"/>
    <lineage>
        <taxon>Bacteria</taxon>
        <taxon>Pseudomonadati</taxon>
        <taxon>Pseudomonadota</taxon>
        <taxon>Gammaproteobacteria</taxon>
        <taxon>Alteromonadales</taxon>
        <taxon>Psychromonadaceae</taxon>
        <taxon>Psychromonas</taxon>
    </lineage>
</organism>
<accession>A1SW64</accession>
<dbReference type="Proteomes" id="UP000000639">
    <property type="component" value="Chromosome"/>
</dbReference>
<protein>
    <recommendedName>
        <fullName evidence="3">Lipoprotein</fullName>
    </recommendedName>
</protein>
<dbReference type="OrthoDB" id="6214269at2"/>
<evidence type="ECO:0000313" key="2">
    <source>
        <dbReference type="Proteomes" id="UP000000639"/>
    </source>
</evidence>
<dbReference type="HOGENOM" id="CLU_599741_0_0_6"/>
<sequence length="435" mass="46658">MLKKSLLAVALASILTGCGGSSDGTDSGSTDTGSTTYTVIDGYLSAAEVYVLSPDGGTEILIGETDANGKIQIEAKYKGYTVIAKIIAGKTTDSDSAGFVAKSYEMRSTVDSTVVTPFTTLANISVMTLTALAAELQLDEADVSGDYVKSTDGKAHLVARGLAKKLDDDNDDDDAPGLRAYAGESVSYIDTNFTENDDLKEVELNDDNSSHHARIANIVDFIEDGKTFYGTSFSQYYSSIEGIMEISLVDGKGTSTYNDTNKTDDTFNYTIDNNKVMIDGVSDEYIYVSKELVLSVTADNDLFVYSKADLNSTTGFTADEIQGKTWYVMNDTNTAGTQAIEIFTASLTLHATNQTLTAAYDEEVQNGTYTLINGTLALTIENDAGPSDYLEFRKGAGNEDMIIAMEVNSATTPIIFSTEKNFVSTLAGKWAMLSK</sequence>
<keyword evidence="2" id="KW-1185">Reference proteome</keyword>
<dbReference type="eggNOG" id="COG1523">
    <property type="taxonomic scope" value="Bacteria"/>
</dbReference>
<name>A1SW64_PSYIN</name>
<dbReference type="AlphaFoldDB" id="A1SW64"/>
<proteinExistence type="predicted"/>
<dbReference type="KEGG" id="pin:Ping_1960"/>
<evidence type="ECO:0008006" key="3">
    <source>
        <dbReference type="Google" id="ProtNLM"/>
    </source>
</evidence>
<gene>
    <name evidence="1" type="ordered locus">Ping_1960</name>
</gene>
<reference evidence="1 2" key="1">
    <citation type="submission" date="2007-01" db="EMBL/GenBank/DDBJ databases">
        <title>Complete sequence of Psychromonas ingrahamii 37.</title>
        <authorList>
            <consortium name="US DOE Joint Genome Institute"/>
            <person name="Copeland A."/>
            <person name="Lucas S."/>
            <person name="Lapidus A."/>
            <person name="Barry K."/>
            <person name="Detter J.C."/>
            <person name="Glavina del Rio T."/>
            <person name="Hammon N."/>
            <person name="Israni S."/>
            <person name="Dalin E."/>
            <person name="Tice H."/>
            <person name="Pitluck S."/>
            <person name="Thompson L.S."/>
            <person name="Brettin T."/>
            <person name="Bruce D."/>
            <person name="Han C."/>
            <person name="Tapia R."/>
            <person name="Schmutz J."/>
            <person name="Larimer F."/>
            <person name="Land M."/>
            <person name="Hauser L."/>
            <person name="Kyrpides N."/>
            <person name="Ivanova N."/>
            <person name="Staley J."/>
            <person name="Richardson P."/>
        </authorList>
    </citation>
    <scope>NUCLEOTIDE SEQUENCE [LARGE SCALE GENOMIC DNA]</scope>
    <source>
        <strain evidence="1 2">37</strain>
    </source>
</reference>
<dbReference type="EMBL" id="CP000510">
    <property type="protein sequence ID" value="ABM03729.1"/>
    <property type="molecule type" value="Genomic_DNA"/>
</dbReference>
<dbReference type="RefSeq" id="WP_011770289.1">
    <property type="nucleotide sequence ID" value="NC_008709.1"/>
</dbReference>
<evidence type="ECO:0000313" key="1">
    <source>
        <dbReference type="EMBL" id="ABM03729.1"/>
    </source>
</evidence>
<dbReference type="PROSITE" id="PS51257">
    <property type="entry name" value="PROKAR_LIPOPROTEIN"/>
    <property type="match status" value="1"/>
</dbReference>